<dbReference type="Gene3D" id="3.20.20.540">
    <property type="entry name" value="Radical SAM ThiC family, central domain"/>
    <property type="match status" value="1"/>
</dbReference>
<dbReference type="InterPro" id="IPR002817">
    <property type="entry name" value="ThiC/BzaA/B"/>
</dbReference>
<dbReference type="OrthoDB" id="9805897at2"/>
<dbReference type="SFLD" id="SFLDS00113">
    <property type="entry name" value="Radical_SAM_Phosphomethylpyrim"/>
    <property type="match status" value="1"/>
</dbReference>
<evidence type="ECO:0000256" key="10">
    <source>
        <dbReference type="SAM" id="MobiDB-lite"/>
    </source>
</evidence>
<comment type="cofactor">
    <cofactor evidence="1">
        <name>[4Fe-4S] cluster</name>
        <dbReference type="ChEBI" id="CHEBI:49883"/>
    </cofactor>
</comment>
<keyword evidence="8" id="KW-0456">Lyase</keyword>
<evidence type="ECO:0000256" key="5">
    <source>
        <dbReference type="ARBA" id="ARBA00022833"/>
    </source>
</evidence>
<dbReference type="InterPro" id="IPR038521">
    <property type="entry name" value="ThiC/Bza_core_dom"/>
</dbReference>
<evidence type="ECO:0000256" key="8">
    <source>
        <dbReference type="ARBA" id="ARBA00023239"/>
    </source>
</evidence>
<keyword evidence="3" id="KW-0949">S-adenosyl-L-methionine</keyword>
<dbReference type="SFLD" id="SFLDG01114">
    <property type="entry name" value="phosphomethylpyrimidine_syntha"/>
    <property type="match status" value="1"/>
</dbReference>
<evidence type="ECO:0000256" key="2">
    <source>
        <dbReference type="ARBA" id="ARBA00022485"/>
    </source>
</evidence>
<name>A0A1M5Y361_9BACT</name>
<evidence type="ECO:0000256" key="7">
    <source>
        <dbReference type="ARBA" id="ARBA00023014"/>
    </source>
</evidence>
<dbReference type="NCBIfam" id="TIGR00190">
    <property type="entry name" value="thiC"/>
    <property type="match status" value="1"/>
</dbReference>
<evidence type="ECO:0000256" key="3">
    <source>
        <dbReference type="ARBA" id="ARBA00022691"/>
    </source>
</evidence>
<gene>
    <name evidence="11" type="ORF">SAMN02745124_03600</name>
</gene>
<reference evidence="11 12" key="1">
    <citation type="submission" date="2016-11" db="EMBL/GenBank/DDBJ databases">
        <authorList>
            <person name="Jaros S."/>
            <person name="Januszkiewicz K."/>
            <person name="Wedrychowicz H."/>
        </authorList>
    </citation>
    <scope>NUCLEOTIDE SEQUENCE [LARGE SCALE GENOMIC DNA]</scope>
    <source>
        <strain evidence="11 12">DSM 9705</strain>
    </source>
</reference>
<dbReference type="PANTHER" id="PTHR30557:SF1">
    <property type="entry name" value="PHOSPHOMETHYLPYRIMIDINE SYNTHASE, CHLOROPLASTIC"/>
    <property type="match status" value="1"/>
</dbReference>
<dbReference type="RefSeq" id="WP_073378236.1">
    <property type="nucleotide sequence ID" value="NZ_FQXS01000027.1"/>
</dbReference>
<dbReference type="PANTHER" id="PTHR30557">
    <property type="entry name" value="THIAMINE BIOSYNTHESIS PROTEIN THIC"/>
    <property type="match status" value="1"/>
</dbReference>
<dbReference type="STRING" id="1121409.SAMN02745124_03600"/>
<feature type="compositionally biased region" description="Basic and acidic residues" evidence="10">
    <location>
        <begin position="435"/>
        <end position="452"/>
    </location>
</feature>
<feature type="region of interest" description="Disordered" evidence="10">
    <location>
        <begin position="430"/>
        <end position="452"/>
    </location>
</feature>
<evidence type="ECO:0000256" key="4">
    <source>
        <dbReference type="ARBA" id="ARBA00022723"/>
    </source>
</evidence>
<keyword evidence="4" id="KW-0479">Metal-binding</keyword>
<dbReference type="GO" id="GO:0070284">
    <property type="term" value="F:phosphomethylpyrimidine synthase activity"/>
    <property type="evidence" value="ECO:0007669"/>
    <property type="project" value="UniProtKB-EC"/>
</dbReference>
<dbReference type="NCBIfam" id="NF009895">
    <property type="entry name" value="PRK13352.1"/>
    <property type="match status" value="1"/>
</dbReference>
<dbReference type="Pfam" id="PF01964">
    <property type="entry name" value="ThiC_Rad_SAM"/>
    <property type="match status" value="1"/>
</dbReference>
<keyword evidence="7" id="KW-0411">Iron-sulfur</keyword>
<evidence type="ECO:0000256" key="6">
    <source>
        <dbReference type="ARBA" id="ARBA00023004"/>
    </source>
</evidence>
<accession>A0A1M5Y361</accession>
<dbReference type="GO" id="GO:0046872">
    <property type="term" value="F:metal ion binding"/>
    <property type="evidence" value="ECO:0007669"/>
    <property type="project" value="UniProtKB-KW"/>
</dbReference>
<keyword evidence="2" id="KW-0004">4Fe-4S</keyword>
<dbReference type="AlphaFoldDB" id="A0A1M5Y361"/>
<dbReference type="EMBL" id="FQXS01000027">
    <property type="protein sequence ID" value="SHI06520.1"/>
    <property type="molecule type" value="Genomic_DNA"/>
</dbReference>
<dbReference type="EC" id="4.1.99.17" evidence="9"/>
<evidence type="ECO:0000313" key="11">
    <source>
        <dbReference type="EMBL" id="SHI06520.1"/>
    </source>
</evidence>
<keyword evidence="12" id="KW-1185">Reference proteome</keyword>
<dbReference type="GO" id="GO:0051539">
    <property type="term" value="F:4 iron, 4 sulfur cluster binding"/>
    <property type="evidence" value="ECO:0007669"/>
    <property type="project" value="UniProtKB-KW"/>
</dbReference>
<evidence type="ECO:0000256" key="9">
    <source>
        <dbReference type="NCBIfam" id="TIGR00190"/>
    </source>
</evidence>
<organism evidence="11 12">
    <name type="scientific">Desulfofustis glycolicus DSM 9705</name>
    <dbReference type="NCBI Taxonomy" id="1121409"/>
    <lineage>
        <taxon>Bacteria</taxon>
        <taxon>Pseudomonadati</taxon>
        <taxon>Thermodesulfobacteriota</taxon>
        <taxon>Desulfobulbia</taxon>
        <taxon>Desulfobulbales</taxon>
        <taxon>Desulfocapsaceae</taxon>
        <taxon>Desulfofustis</taxon>
    </lineage>
</organism>
<evidence type="ECO:0000313" key="12">
    <source>
        <dbReference type="Proteomes" id="UP000184139"/>
    </source>
</evidence>
<protein>
    <recommendedName>
        <fullName evidence="9">Phosphomethylpyrimidine synthase</fullName>
        <ecNumber evidence="9">4.1.99.17</ecNumber>
    </recommendedName>
</protein>
<keyword evidence="5" id="KW-0862">Zinc</keyword>
<sequence length="452" mass="49545">MKTQIEYAREHIITPAMQDVAGQEGCRPEAVRDKVLAGRLVIPIGSRRRQRLVGIGQGLRTKVNASIGTSSDIADVDLEIAKAKMAESEGADTLMELSTGGDLDLVRRSVIEVTRLPVGTVPLYQAFAEAARRYRNPNKLDSEYLFEVIERQLQDGVSFMAIHCGINRFSIERLRKQGFRYGGLVSKGGTFMVSWMEYTNRENPLYEQFDRVCALLKRYDAVLSLGNGIRAGAIHDSHDRAQVAEMVINCELAELGREMGCQTMVEGPGHVPLDEIAGNIMLEKAMSGGSPYYVLGPLPADSGAGYDHLTAAIGAANSARYGADLICYITPAEHLALPGIDDVREGVRATRLAARIGDIAKYPQRRDAEKRVAMARRDGAWDEHLKSLLFPDAAAAIRASRMPGDEKTCTMCGDFCAMKRGMTLFAGDLSSAKQRHPDEAAQRAADDRLPER</sequence>
<dbReference type="GO" id="GO:0009228">
    <property type="term" value="P:thiamine biosynthetic process"/>
    <property type="evidence" value="ECO:0007669"/>
    <property type="project" value="UniProtKB-UniRule"/>
</dbReference>
<dbReference type="SFLD" id="SFLDF00407">
    <property type="entry name" value="phosphomethylpyrimidine_syntha"/>
    <property type="match status" value="1"/>
</dbReference>
<keyword evidence="6" id="KW-0408">Iron</keyword>
<dbReference type="GO" id="GO:0005829">
    <property type="term" value="C:cytosol"/>
    <property type="evidence" value="ECO:0007669"/>
    <property type="project" value="TreeGrafter"/>
</dbReference>
<evidence type="ECO:0000256" key="1">
    <source>
        <dbReference type="ARBA" id="ARBA00001966"/>
    </source>
</evidence>
<proteinExistence type="predicted"/>
<dbReference type="Proteomes" id="UP000184139">
    <property type="component" value="Unassembled WGS sequence"/>
</dbReference>